<evidence type="ECO:0000313" key="3">
    <source>
        <dbReference type="Proteomes" id="UP000054908"/>
    </source>
</evidence>
<gene>
    <name evidence="2" type="ORF">Lmac_0904</name>
</gene>
<feature type="chain" id="PRO_5006915318" evidence="1">
    <location>
        <begin position="23"/>
        <end position="127"/>
    </location>
</feature>
<dbReference type="AlphaFoldDB" id="A0A0W0WAQ1"/>
<accession>A0A0W0WAQ1</accession>
<dbReference type="RefSeq" id="WP_058451713.1">
    <property type="nucleotide sequence ID" value="NZ_CAAAIB010000003.1"/>
</dbReference>
<protein>
    <submittedName>
        <fullName evidence="2">Uncharacterized protein</fullName>
    </submittedName>
</protein>
<dbReference type="EMBL" id="LNYL01000023">
    <property type="protein sequence ID" value="KTD29394.1"/>
    <property type="molecule type" value="Genomic_DNA"/>
</dbReference>
<evidence type="ECO:0000313" key="2">
    <source>
        <dbReference type="EMBL" id="KTD29394.1"/>
    </source>
</evidence>
<dbReference type="Proteomes" id="UP000054908">
    <property type="component" value="Unassembled WGS sequence"/>
</dbReference>
<comment type="caution">
    <text evidence="2">The sequence shown here is derived from an EMBL/GenBank/DDBJ whole genome shotgun (WGS) entry which is preliminary data.</text>
</comment>
<keyword evidence="1" id="KW-0732">Signal</keyword>
<name>A0A0W0WAQ1_9GAMM</name>
<evidence type="ECO:0000256" key="1">
    <source>
        <dbReference type="SAM" id="SignalP"/>
    </source>
</evidence>
<dbReference type="OrthoDB" id="5641564at2"/>
<sequence length="127" mass="13669">MLRKTCYSLLCAGALFSANSLATTHTYMLGTGIDYEFPPNEPQIVANYWFWPVTATCTFHSEDSGDDFLIEALSKSGKIGGETIAAGDTPKIITIHPEQKITITADSGAKVKLTNQGQHLVIASCSL</sequence>
<feature type="signal peptide" evidence="1">
    <location>
        <begin position="1"/>
        <end position="22"/>
    </location>
</feature>
<organism evidence="2 3">
    <name type="scientific">Legionella maceachernii</name>
    <dbReference type="NCBI Taxonomy" id="466"/>
    <lineage>
        <taxon>Bacteria</taxon>
        <taxon>Pseudomonadati</taxon>
        <taxon>Pseudomonadota</taxon>
        <taxon>Gammaproteobacteria</taxon>
        <taxon>Legionellales</taxon>
        <taxon>Legionellaceae</taxon>
        <taxon>Legionella</taxon>
    </lineage>
</organism>
<proteinExistence type="predicted"/>
<dbReference type="PATRIC" id="fig|466.6.peg.966"/>
<reference evidence="2 3" key="1">
    <citation type="submission" date="2015-11" db="EMBL/GenBank/DDBJ databases">
        <title>Genomic analysis of 38 Legionella species identifies large and diverse effector repertoires.</title>
        <authorList>
            <person name="Burstein D."/>
            <person name="Amaro F."/>
            <person name="Zusman T."/>
            <person name="Lifshitz Z."/>
            <person name="Cohen O."/>
            <person name="Gilbert J.A."/>
            <person name="Pupko T."/>
            <person name="Shuman H.A."/>
            <person name="Segal G."/>
        </authorList>
    </citation>
    <scope>NUCLEOTIDE SEQUENCE [LARGE SCALE GENOMIC DNA]</scope>
    <source>
        <strain evidence="2 3">PX-1-G2-E2</strain>
    </source>
</reference>
<dbReference type="STRING" id="466.Lmac_0904"/>
<keyword evidence="3" id="KW-1185">Reference proteome</keyword>